<keyword evidence="2" id="KW-1185">Reference proteome</keyword>
<dbReference type="Gene3D" id="1.20.1260.10">
    <property type="match status" value="1"/>
</dbReference>
<accession>A0A0A3I020</accession>
<name>A0A0A3I020_9BACL</name>
<sequence>MGILRSNNNPKDEPLHYGEIFAIWTHVLGNNGLIAAYQTLYNHTGDQDLAKLLEEAIMGAEQENQVLKDILKINGVALPPAPPERPVARIEDIPAGAKFMDPEISAKLSADIAAGLVACSTAMGMSTREDIAFMYGQFHMAKAQLGGKLLRLNKTKGWLIPPPLHVSHQA</sequence>
<comment type="caution">
    <text evidence="1">The sequence shown here is derived from an EMBL/GenBank/DDBJ whole genome shotgun (WGS) entry which is preliminary data.</text>
</comment>
<dbReference type="RefSeq" id="WP_036187329.1">
    <property type="nucleotide sequence ID" value="NZ_AVDA01000014.1"/>
</dbReference>
<dbReference type="OrthoDB" id="1934429at2"/>
<protein>
    <recommendedName>
        <fullName evidence="3">DUF3231 family protein</fullName>
    </recommendedName>
</protein>
<dbReference type="InterPro" id="IPR012347">
    <property type="entry name" value="Ferritin-like"/>
</dbReference>
<dbReference type="Proteomes" id="UP000030416">
    <property type="component" value="Unassembled WGS sequence"/>
</dbReference>
<dbReference type="AlphaFoldDB" id="A0A0A3I020"/>
<proteinExistence type="predicted"/>
<dbReference type="EMBL" id="JPVN01000014">
    <property type="protein sequence ID" value="KGR78074.1"/>
    <property type="molecule type" value="Genomic_DNA"/>
</dbReference>
<dbReference type="InterPro" id="IPR021617">
    <property type="entry name" value="DUF3231"/>
</dbReference>
<evidence type="ECO:0008006" key="3">
    <source>
        <dbReference type="Google" id="ProtNLM"/>
    </source>
</evidence>
<evidence type="ECO:0000313" key="2">
    <source>
        <dbReference type="Proteomes" id="UP000030416"/>
    </source>
</evidence>
<dbReference type="Pfam" id="PF11553">
    <property type="entry name" value="DUF3231"/>
    <property type="match status" value="1"/>
</dbReference>
<dbReference type="STRING" id="1384049.CD29_13050"/>
<dbReference type="eggNOG" id="ENOG502ZBP3">
    <property type="taxonomic scope" value="Bacteria"/>
</dbReference>
<gene>
    <name evidence="1" type="ORF">CD29_13050</name>
</gene>
<evidence type="ECO:0000313" key="1">
    <source>
        <dbReference type="EMBL" id="KGR78074.1"/>
    </source>
</evidence>
<reference evidence="1 2" key="1">
    <citation type="submission" date="2014-02" db="EMBL/GenBank/DDBJ databases">
        <title>Draft genome sequence of Lysinibacillus manganicus DSM 26584T.</title>
        <authorList>
            <person name="Zhang F."/>
            <person name="Wang G."/>
            <person name="Zhang L."/>
        </authorList>
    </citation>
    <scope>NUCLEOTIDE SEQUENCE [LARGE SCALE GENOMIC DNA]</scope>
    <source>
        <strain evidence="1 2">DSM 26584</strain>
    </source>
</reference>
<organism evidence="1 2">
    <name type="scientific">Ureibacillus manganicus DSM 26584</name>
    <dbReference type="NCBI Taxonomy" id="1384049"/>
    <lineage>
        <taxon>Bacteria</taxon>
        <taxon>Bacillati</taxon>
        <taxon>Bacillota</taxon>
        <taxon>Bacilli</taxon>
        <taxon>Bacillales</taxon>
        <taxon>Caryophanaceae</taxon>
        <taxon>Ureibacillus</taxon>
    </lineage>
</organism>